<evidence type="ECO:0000313" key="2">
    <source>
        <dbReference type="Proteomes" id="UP000192602"/>
    </source>
</evidence>
<reference evidence="2" key="1">
    <citation type="submission" date="2017-04" db="EMBL/GenBank/DDBJ databases">
        <authorList>
            <person name="Varghese N."/>
            <person name="Submissions S."/>
        </authorList>
    </citation>
    <scope>NUCLEOTIDE SEQUENCE [LARGE SCALE GENOMIC DNA]</scope>
    <source>
        <strain evidence="2">DSM 16512</strain>
    </source>
</reference>
<dbReference type="Proteomes" id="UP000192602">
    <property type="component" value="Unassembled WGS sequence"/>
</dbReference>
<dbReference type="STRING" id="1069081.SAMN05660197_0112"/>
<dbReference type="RefSeq" id="WP_084274650.1">
    <property type="nucleotide sequence ID" value="NZ_AP026671.1"/>
</dbReference>
<gene>
    <name evidence="1" type="ORF">SAMN05660197_0112</name>
</gene>
<dbReference type="OrthoDB" id="5338450at2"/>
<dbReference type="AlphaFoldDB" id="A0A1W1WRL9"/>
<evidence type="ECO:0008006" key="3">
    <source>
        <dbReference type="Google" id="ProtNLM"/>
    </source>
</evidence>
<organism evidence="1 2">
    <name type="scientific">Nitratiruptor tergarcus DSM 16512</name>
    <dbReference type="NCBI Taxonomy" id="1069081"/>
    <lineage>
        <taxon>Bacteria</taxon>
        <taxon>Pseudomonadati</taxon>
        <taxon>Campylobacterota</taxon>
        <taxon>Epsilonproteobacteria</taxon>
        <taxon>Nautiliales</taxon>
        <taxon>Nitratiruptoraceae</taxon>
        <taxon>Nitratiruptor</taxon>
    </lineage>
</organism>
<dbReference type="EMBL" id="FWWZ01000001">
    <property type="protein sequence ID" value="SMC08363.1"/>
    <property type="molecule type" value="Genomic_DNA"/>
</dbReference>
<proteinExistence type="predicted"/>
<accession>A0A1W1WRL9</accession>
<evidence type="ECO:0000313" key="1">
    <source>
        <dbReference type="EMBL" id="SMC08363.1"/>
    </source>
</evidence>
<sequence length="268" mass="31298">MVRLFAVLLLPLLLFAASIKEKVKEIIGTEKFNQSLLIINTVFANEERFMHDSQVDMLKILQTLKKLGFIKNNLEAPQKQSIELYSFTVNPLVYKLFLRSIEEAGVFRYQIDRIVQDGDGVFARLSFYSSFIADPVKITKFLHHYGAKVLSVVVEENSWRYYIDFTQARFAALSLQKELHIPNIRKGVWIESNGITSFLIKSHRKNHWHPKIYIYDSNLNPVDVIKKTKRVKKLRLKLPKGFYYIKIADTFTIDNIKYGIDIYALEDK</sequence>
<protein>
    <recommendedName>
        <fullName evidence="3">Periplasmic protein</fullName>
    </recommendedName>
</protein>
<name>A0A1W1WRL9_9BACT</name>
<keyword evidence="2" id="KW-1185">Reference proteome</keyword>